<reference evidence="1" key="1">
    <citation type="journal article" date="2020" name="Stud. Mycol.">
        <title>101 Dothideomycetes genomes: a test case for predicting lifestyles and emergence of pathogens.</title>
        <authorList>
            <person name="Haridas S."/>
            <person name="Albert R."/>
            <person name="Binder M."/>
            <person name="Bloem J."/>
            <person name="Labutti K."/>
            <person name="Salamov A."/>
            <person name="Andreopoulos B."/>
            <person name="Baker S."/>
            <person name="Barry K."/>
            <person name="Bills G."/>
            <person name="Bluhm B."/>
            <person name="Cannon C."/>
            <person name="Castanera R."/>
            <person name="Culley D."/>
            <person name="Daum C."/>
            <person name="Ezra D."/>
            <person name="Gonzalez J."/>
            <person name="Henrissat B."/>
            <person name="Kuo A."/>
            <person name="Liang C."/>
            <person name="Lipzen A."/>
            <person name="Lutzoni F."/>
            <person name="Magnuson J."/>
            <person name="Mondo S."/>
            <person name="Nolan M."/>
            <person name="Ohm R."/>
            <person name="Pangilinan J."/>
            <person name="Park H.-J."/>
            <person name="Ramirez L."/>
            <person name="Alfaro M."/>
            <person name="Sun H."/>
            <person name="Tritt A."/>
            <person name="Yoshinaga Y."/>
            <person name="Zwiers L.-H."/>
            <person name="Turgeon B."/>
            <person name="Goodwin S."/>
            <person name="Spatafora J."/>
            <person name="Crous P."/>
            <person name="Grigoriev I."/>
        </authorList>
    </citation>
    <scope>NUCLEOTIDE SEQUENCE</scope>
    <source>
        <strain evidence="1">CBS 125425</strain>
    </source>
</reference>
<comment type="caution">
    <text evidence="1">The sequence shown here is derived from an EMBL/GenBank/DDBJ whole genome shotgun (WGS) entry which is preliminary data.</text>
</comment>
<evidence type="ECO:0000313" key="2">
    <source>
        <dbReference type="Proteomes" id="UP000799444"/>
    </source>
</evidence>
<dbReference type="OrthoDB" id="4424523at2759"/>
<evidence type="ECO:0000313" key="1">
    <source>
        <dbReference type="EMBL" id="KAF2730319.1"/>
    </source>
</evidence>
<protein>
    <submittedName>
        <fullName evidence="1">Uncharacterized protein</fullName>
    </submittedName>
</protein>
<keyword evidence="2" id="KW-1185">Reference proteome</keyword>
<dbReference type="EMBL" id="ML996220">
    <property type="protein sequence ID" value="KAF2730319.1"/>
    <property type="molecule type" value="Genomic_DNA"/>
</dbReference>
<sequence length="286" mass="31633">MQRARPALPSLPLLTARRRLLRPNNIIAPAYAPPPSPALQAFSPIVSLHQAQYQSAPSLPFAVPTRAFSTNSTMPPALFVAALKDAGLWDQDWGFVIYRATFDDEAAWLRFKHALSTLDALEATYADQEDMQVARARWRCNFVEERSLDGKGALEIHEHYMSIWEQQAPGVQLPICLAVTKDALDSFERQRQRQQEADKAAVVEQAESSSCAFVKVVYMPMAVDEGEDGESEDPVPRMFNSALPSLVDELFPIAVRSIMNMDKLDPNDEGKVFVAVGLTQDVGGSG</sequence>
<dbReference type="AlphaFoldDB" id="A0A9P4UXG4"/>
<organism evidence="1 2">
    <name type="scientific">Polyplosphaeria fusca</name>
    <dbReference type="NCBI Taxonomy" id="682080"/>
    <lineage>
        <taxon>Eukaryota</taxon>
        <taxon>Fungi</taxon>
        <taxon>Dikarya</taxon>
        <taxon>Ascomycota</taxon>
        <taxon>Pezizomycotina</taxon>
        <taxon>Dothideomycetes</taxon>
        <taxon>Pleosporomycetidae</taxon>
        <taxon>Pleosporales</taxon>
        <taxon>Tetraplosphaeriaceae</taxon>
        <taxon>Polyplosphaeria</taxon>
    </lineage>
</organism>
<accession>A0A9P4UXG4</accession>
<proteinExistence type="predicted"/>
<dbReference type="Proteomes" id="UP000799444">
    <property type="component" value="Unassembled WGS sequence"/>
</dbReference>
<gene>
    <name evidence="1" type="ORF">EJ04DRAFT_515318</name>
</gene>
<name>A0A9P4UXG4_9PLEO</name>